<evidence type="ECO:0000259" key="1">
    <source>
        <dbReference type="Pfam" id="PF25372"/>
    </source>
</evidence>
<dbReference type="HOGENOM" id="CLU_016072_7_0_1"/>
<dbReference type="Pfam" id="PF13516">
    <property type="entry name" value="LRR_6"/>
    <property type="match status" value="1"/>
</dbReference>
<dbReference type="InterPro" id="IPR006553">
    <property type="entry name" value="Leu-rich_rpt_Cys-con_subtyp"/>
</dbReference>
<feature type="domain" description="F-box/LRR-repeat protein 15-like leucin rich repeat" evidence="1">
    <location>
        <begin position="9"/>
        <end position="175"/>
    </location>
</feature>
<evidence type="ECO:0000313" key="2">
    <source>
        <dbReference type="EMBL" id="EEC17029.1"/>
    </source>
</evidence>
<dbReference type="EMBL" id="ABJB010944928">
    <property type="status" value="NOT_ANNOTATED_CDS"/>
    <property type="molecule type" value="Genomic_DNA"/>
</dbReference>
<dbReference type="VEuPathDB" id="VectorBase:ISCW012348"/>
<dbReference type="SMART" id="SM00367">
    <property type="entry name" value="LRR_CC"/>
    <property type="match status" value="11"/>
</dbReference>
<organism>
    <name type="scientific">Ixodes scapularis</name>
    <name type="common">Black-legged tick</name>
    <name type="synonym">Deer tick</name>
    <dbReference type="NCBI Taxonomy" id="6945"/>
    <lineage>
        <taxon>Eukaryota</taxon>
        <taxon>Metazoa</taxon>
        <taxon>Ecdysozoa</taxon>
        <taxon>Arthropoda</taxon>
        <taxon>Chelicerata</taxon>
        <taxon>Arachnida</taxon>
        <taxon>Acari</taxon>
        <taxon>Parasitiformes</taxon>
        <taxon>Ixodida</taxon>
        <taxon>Ixodoidea</taxon>
        <taxon>Ixodidae</taxon>
        <taxon>Ixodinae</taxon>
        <taxon>Ixodes</taxon>
    </lineage>
</organism>
<reference evidence="3" key="2">
    <citation type="submission" date="2020-05" db="UniProtKB">
        <authorList>
            <consortium name="EnsemblMetazoa"/>
        </authorList>
    </citation>
    <scope>IDENTIFICATION</scope>
    <source>
        <strain evidence="3">wikel</strain>
    </source>
</reference>
<dbReference type="EnsemblMetazoa" id="ISCW012348-RA">
    <property type="protein sequence ID" value="ISCW012348-PA"/>
    <property type="gene ID" value="ISCW012348"/>
</dbReference>
<dbReference type="Gene3D" id="3.80.10.10">
    <property type="entry name" value="Ribonuclease Inhibitor"/>
    <property type="match status" value="3"/>
</dbReference>
<name>B7QDV7_IXOSC</name>
<evidence type="ECO:0000313" key="3">
    <source>
        <dbReference type="EnsemblMetazoa" id="ISCW012348-PA"/>
    </source>
</evidence>
<dbReference type="OrthoDB" id="2585512at2759"/>
<dbReference type="Proteomes" id="UP000001555">
    <property type="component" value="Unassembled WGS sequence"/>
</dbReference>
<dbReference type="SUPFAM" id="SSF52047">
    <property type="entry name" value="RNI-like"/>
    <property type="match status" value="1"/>
</dbReference>
<gene>
    <name evidence="2" type="ORF">IscW_ISCW012348</name>
</gene>
<dbReference type="VEuPathDB" id="VectorBase:ISCP_016993"/>
<dbReference type="Pfam" id="PF25372">
    <property type="entry name" value="DUF7885"/>
    <property type="match status" value="1"/>
</dbReference>
<dbReference type="VEuPathDB" id="VectorBase:ISCI012348"/>
<evidence type="ECO:0000313" key="4">
    <source>
        <dbReference type="Proteomes" id="UP000001555"/>
    </source>
</evidence>
<dbReference type="InterPro" id="IPR057207">
    <property type="entry name" value="FBXL15_LRR"/>
</dbReference>
<keyword evidence="4" id="KW-1185">Reference proteome</keyword>
<proteinExistence type="predicted"/>
<dbReference type="InterPro" id="IPR032675">
    <property type="entry name" value="LRR_dom_sf"/>
</dbReference>
<dbReference type="PANTHER" id="PTHR13318:SF190">
    <property type="entry name" value="PARTNER OF PAIRED, ISOFORM B"/>
    <property type="match status" value="1"/>
</dbReference>
<dbReference type="PaxDb" id="6945-B7QDV7"/>
<dbReference type="EMBL" id="DS916095">
    <property type="protein sequence ID" value="EEC17029.1"/>
    <property type="molecule type" value="Genomic_DNA"/>
</dbReference>
<feature type="non-terminal residue" evidence="2">
    <location>
        <position position="1"/>
    </location>
</feature>
<dbReference type="EMBL" id="ABJB010381992">
    <property type="status" value="NOT_ANNOTATED_CDS"/>
    <property type="molecule type" value="Genomic_DNA"/>
</dbReference>
<dbReference type="EMBL" id="ABJB010041601">
    <property type="status" value="NOT_ANNOTATED_CDS"/>
    <property type="molecule type" value="Genomic_DNA"/>
</dbReference>
<dbReference type="AlphaFoldDB" id="B7QDV7"/>
<dbReference type="GO" id="GO:0019005">
    <property type="term" value="C:SCF ubiquitin ligase complex"/>
    <property type="evidence" value="ECO:0000318"/>
    <property type="project" value="GO_Central"/>
</dbReference>
<dbReference type="InterPro" id="IPR001611">
    <property type="entry name" value="Leu-rich_rpt"/>
</dbReference>
<dbReference type="FunFam" id="3.80.10.10:FF:002857">
    <property type="entry name" value="F-box/LRR-repeat protein, putative"/>
    <property type="match status" value="1"/>
</dbReference>
<reference evidence="2 4" key="1">
    <citation type="submission" date="2008-03" db="EMBL/GenBank/DDBJ databases">
        <title>Annotation of Ixodes scapularis.</title>
        <authorList>
            <consortium name="Ixodes scapularis Genome Project Consortium"/>
            <person name="Caler E."/>
            <person name="Hannick L.I."/>
            <person name="Bidwell S."/>
            <person name="Joardar V."/>
            <person name="Thiagarajan M."/>
            <person name="Amedeo P."/>
            <person name="Galinsky K.J."/>
            <person name="Schobel S."/>
            <person name="Inman J."/>
            <person name="Hostetler J."/>
            <person name="Miller J."/>
            <person name="Hammond M."/>
            <person name="Megy K."/>
            <person name="Lawson D."/>
            <person name="Kodira C."/>
            <person name="Sutton G."/>
            <person name="Meyer J."/>
            <person name="Hill C.A."/>
            <person name="Birren B."/>
            <person name="Nene V."/>
            <person name="Collins F."/>
            <person name="Alarcon-Chaidez F."/>
            <person name="Wikel S."/>
            <person name="Strausberg R."/>
        </authorList>
    </citation>
    <scope>NUCLEOTIDE SEQUENCE [LARGE SCALE GENOMIC DNA]</scope>
    <source>
        <strain evidence="4">Wikel</strain>
        <strain evidence="2">Wikel colony</strain>
    </source>
</reference>
<dbReference type="PANTHER" id="PTHR13318">
    <property type="entry name" value="PARTNER OF PAIRED, ISOFORM B-RELATED"/>
    <property type="match status" value="1"/>
</dbReference>
<protein>
    <submittedName>
        <fullName evidence="2 3">F-box/LRR-repeat protein, putative</fullName>
    </submittedName>
</protein>
<dbReference type="GO" id="GO:0031146">
    <property type="term" value="P:SCF-dependent proteasomal ubiquitin-dependent protein catabolic process"/>
    <property type="evidence" value="ECO:0000318"/>
    <property type="project" value="GO_Central"/>
</dbReference>
<dbReference type="STRING" id="6945.B7QDV7"/>
<sequence length="315" mass="34379">LEYLGLEDCALVSDLGLEYLSLRLKNLVSLDLSMCLSVTDAGLEHIAKISSLKKLTLLGCEDLTSQSMFHLATARFRLNCLIISYCNQIEDTGIHMINRGQGLVSLTTLNVNACPITDVGLSVVAEKLRDLTALNISECEYVSKDGISVVAANLRKLRFINMRLCTGLTNISLKHLARMSSLEVINLKGCTKITGKGMAFMASGEGQSSVLELDVSFTSIGDTGLRYIAQGMQKLRSLSLCGCLISDKGLTRIARNLHALNTLKISRCSRITDNGIKVVACNLKRLRQIDLKGCSRITSAGKRSLVVRLPHLKFL</sequence>
<accession>B7QDV7</accession>